<name>A0A562SU46_9HYPH</name>
<dbReference type="AlphaFoldDB" id="A0A562SU46"/>
<protein>
    <submittedName>
        <fullName evidence="1">Uncharacterized protein</fullName>
    </submittedName>
</protein>
<comment type="caution">
    <text evidence="1">The sequence shown here is derived from an EMBL/GenBank/DDBJ whole genome shotgun (WGS) entry which is preliminary data.</text>
</comment>
<dbReference type="Pfam" id="PF20339">
    <property type="entry name" value="DUF6634"/>
    <property type="match status" value="1"/>
</dbReference>
<organism evidence="1 2">
    <name type="scientific">Roseibium hamelinense</name>
    <dbReference type="NCBI Taxonomy" id="150831"/>
    <lineage>
        <taxon>Bacteria</taxon>
        <taxon>Pseudomonadati</taxon>
        <taxon>Pseudomonadota</taxon>
        <taxon>Alphaproteobacteria</taxon>
        <taxon>Hyphomicrobiales</taxon>
        <taxon>Stappiaceae</taxon>
        <taxon>Roseibium</taxon>
    </lineage>
</organism>
<proteinExistence type="predicted"/>
<evidence type="ECO:0000313" key="1">
    <source>
        <dbReference type="EMBL" id="TWI84845.1"/>
    </source>
</evidence>
<keyword evidence="2" id="KW-1185">Reference proteome</keyword>
<reference evidence="1 2" key="1">
    <citation type="submission" date="2019-07" db="EMBL/GenBank/DDBJ databases">
        <title>Genomic Encyclopedia of Archaeal and Bacterial Type Strains, Phase II (KMG-II): from individual species to whole genera.</title>
        <authorList>
            <person name="Goeker M."/>
        </authorList>
    </citation>
    <scope>NUCLEOTIDE SEQUENCE [LARGE SCALE GENOMIC DNA]</scope>
    <source>
        <strain evidence="1 2">ATCC BAA-252</strain>
    </source>
</reference>
<dbReference type="InterPro" id="IPR046574">
    <property type="entry name" value="DUF6634"/>
</dbReference>
<dbReference type="EMBL" id="VLLF01000007">
    <property type="protein sequence ID" value="TWI84845.1"/>
    <property type="molecule type" value="Genomic_DNA"/>
</dbReference>
<dbReference type="RefSeq" id="WP_145345204.1">
    <property type="nucleotide sequence ID" value="NZ_SMLY01000057.1"/>
</dbReference>
<gene>
    <name evidence="1" type="ORF">JM93_03182</name>
</gene>
<dbReference type="OrthoDB" id="7870532at2"/>
<evidence type="ECO:0000313" key="2">
    <source>
        <dbReference type="Proteomes" id="UP000320593"/>
    </source>
</evidence>
<dbReference type="Proteomes" id="UP000320593">
    <property type="component" value="Unassembled WGS sequence"/>
</dbReference>
<sequence length="109" mass="11764">MFIENLKDPEAAGLLSSDIEKLQGLLNDLKGLRAGNYPSNDTLAKAPFLNDYLVIKRGIAALSGDVSGHPIIPGNDAPMVSSPLFIVLKDIGAARTLSRWYRLGDRASR</sequence>
<accession>A0A562SU46</accession>